<dbReference type="InterPro" id="IPR029058">
    <property type="entry name" value="AB_hydrolase_fold"/>
</dbReference>
<sequence length="402" mass="44106">MPSLSALFKPLGITIAATVGLYLTFLGLLTVQSLQDHVIYLHRVTLTWFQDVNVPEQWGFLRNQVTPFHLLTPDGETLHAWHVLPLETYRKNEKALRREPAGLCHDITESLGFRLLKDDPSSQLVIYLHGAAGTLGSGWRPQSYRAISAAATNVHIIAIDYRGFGSSSGWPSEAGLLTDALTLADFAMKTAGIPPERIVIFGQSLGTAVSISLAHHLALQAPPVLFAGIVLVAPFANVELLTQTYSVAGTIPLLAPIAKIPGALAFFNKFIVSKWPSKDKLAALIRHCEALKLPNRNTKYDITLVHAEDDYDIPWVHSEVVFWHAVNATRDAASSLTLEELEKVKNESKLGLGAGGWEVEWRSKGGVIREQIVKHGLHDRIMSYPVVSLAVARAFHSQDRAS</sequence>
<proteinExistence type="predicted"/>
<feature type="transmembrane region" description="Helical" evidence="1">
    <location>
        <begin position="12"/>
        <end position="31"/>
    </location>
</feature>
<name>A0A0D1YUU0_9EURO</name>
<evidence type="ECO:0000313" key="3">
    <source>
        <dbReference type="EMBL" id="KIV86357.1"/>
    </source>
</evidence>
<keyword evidence="1" id="KW-0472">Membrane</keyword>
<dbReference type="STRING" id="1016849.A0A0D1YUU0"/>
<keyword evidence="1" id="KW-0812">Transmembrane</keyword>
<dbReference type="SUPFAM" id="SSF53474">
    <property type="entry name" value="alpha/beta-Hydrolases"/>
    <property type="match status" value="1"/>
</dbReference>
<evidence type="ECO:0000259" key="2">
    <source>
        <dbReference type="Pfam" id="PF12697"/>
    </source>
</evidence>
<gene>
    <name evidence="3" type="ORF">PV11_01971</name>
</gene>
<reference evidence="3 4" key="1">
    <citation type="submission" date="2015-01" db="EMBL/GenBank/DDBJ databases">
        <title>The Genome Sequence of Exophiala sideris CBS121828.</title>
        <authorList>
            <consortium name="The Broad Institute Genomics Platform"/>
            <person name="Cuomo C."/>
            <person name="de Hoog S."/>
            <person name="Gorbushina A."/>
            <person name="Stielow B."/>
            <person name="Teixiera M."/>
            <person name="Abouelleil A."/>
            <person name="Chapman S.B."/>
            <person name="Priest M."/>
            <person name="Young S.K."/>
            <person name="Wortman J."/>
            <person name="Nusbaum C."/>
            <person name="Birren B."/>
        </authorList>
    </citation>
    <scope>NUCLEOTIDE SEQUENCE [LARGE SCALE GENOMIC DNA]</scope>
    <source>
        <strain evidence="3 4">CBS 121828</strain>
    </source>
</reference>
<dbReference type="InterPro" id="IPR000073">
    <property type="entry name" value="AB_hydrolase_1"/>
</dbReference>
<protein>
    <recommendedName>
        <fullName evidence="2">AB hydrolase-1 domain-containing protein</fullName>
    </recommendedName>
</protein>
<dbReference type="PANTHER" id="PTHR12277">
    <property type="entry name" value="ALPHA/BETA HYDROLASE DOMAIN-CONTAINING PROTEIN"/>
    <property type="match status" value="1"/>
</dbReference>
<dbReference type="HOGENOM" id="CLU_029375_3_0_1"/>
<dbReference type="Proteomes" id="UP000053599">
    <property type="component" value="Unassembled WGS sequence"/>
</dbReference>
<feature type="domain" description="AB hydrolase-1" evidence="2">
    <location>
        <begin position="125"/>
        <end position="280"/>
    </location>
</feature>
<dbReference type="PANTHER" id="PTHR12277:SF81">
    <property type="entry name" value="PROTEIN ABHD13"/>
    <property type="match status" value="1"/>
</dbReference>
<accession>A0A0D1YUU0</accession>
<keyword evidence="1" id="KW-1133">Transmembrane helix</keyword>
<dbReference type="Gene3D" id="3.40.50.1820">
    <property type="entry name" value="alpha/beta hydrolase"/>
    <property type="match status" value="1"/>
</dbReference>
<dbReference type="OrthoDB" id="446723at2759"/>
<dbReference type="EMBL" id="KN846951">
    <property type="protein sequence ID" value="KIV86357.1"/>
    <property type="molecule type" value="Genomic_DNA"/>
</dbReference>
<dbReference type="AlphaFoldDB" id="A0A0D1YUU0"/>
<dbReference type="Pfam" id="PF12697">
    <property type="entry name" value="Abhydrolase_6"/>
    <property type="match status" value="1"/>
</dbReference>
<evidence type="ECO:0000256" key="1">
    <source>
        <dbReference type="SAM" id="Phobius"/>
    </source>
</evidence>
<organism evidence="3 4">
    <name type="scientific">Exophiala sideris</name>
    <dbReference type="NCBI Taxonomy" id="1016849"/>
    <lineage>
        <taxon>Eukaryota</taxon>
        <taxon>Fungi</taxon>
        <taxon>Dikarya</taxon>
        <taxon>Ascomycota</taxon>
        <taxon>Pezizomycotina</taxon>
        <taxon>Eurotiomycetes</taxon>
        <taxon>Chaetothyriomycetidae</taxon>
        <taxon>Chaetothyriales</taxon>
        <taxon>Herpotrichiellaceae</taxon>
        <taxon>Exophiala</taxon>
    </lineage>
</organism>
<evidence type="ECO:0000313" key="4">
    <source>
        <dbReference type="Proteomes" id="UP000053599"/>
    </source>
</evidence>